<comment type="caution">
    <text evidence="2">The sequence shown here is derived from an EMBL/GenBank/DDBJ whole genome shotgun (WGS) entry which is preliminary data.</text>
</comment>
<feature type="region of interest" description="Disordered" evidence="1">
    <location>
        <begin position="73"/>
        <end position="115"/>
    </location>
</feature>
<dbReference type="AlphaFoldDB" id="A0AAN7TH37"/>
<evidence type="ECO:0000313" key="2">
    <source>
        <dbReference type="EMBL" id="KAK5112033.1"/>
    </source>
</evidence>
<organism evidence="2 3">
    <name type="scientific">Meristemomyces frigidus</name>
    <dbReference type="NCBI Taxonomy" id="1508187"/>
    <lineage>
        <taxon>Eukaryota</taxon>
        <taxon>Fungi</taxon>
        <taxon>Dikarya</taxon>
        <taxon>Ascomycota</taxon>
        <taxon>Pezizomycotina</taxon>
        <taxon>Dothideomycetes</taxon>
        <taxon>Dothideomycetidae</taxon>
        <taxon>Mycosphaerellales</taxon>
        <taxon>Teratosphaeriaceae</taxon>
        <taxon>Meristemomyces</taxon>
    </lineage>
</organism>
<protein>
    <submittedName>
        <fullName evidence="2">Uncharacterized protein</fullName>
    </submittedName>
</protein>
<dbReference type="EMBL" id="JAVRRL010000034">
    <property type="protein sequence ID" value="KAK5112033.1"/>
    <property type="molecule type" value="Genomic_DNA"/>
</dbReference>
<evidence type="ECO:0000313" key="3">
    <source>
        <dbReference type="Proteomes" id="UP001310890"/>
    </source>
</evidence>
<sequence length="214" mass="23507">MPCDNVGHSHPWPTSGQLIIERCENICNYCTGADRKHKWKFAWFLRRHVNKVHIAHGDYPDVVLADGWTRAKDGLARPTQPKKKAPPRSARQNHVKKTTSGDRTDSPQLPLPEFGSSTSVGVADMMAHYHDTVARRLDFTTLAEQTFIHEPENILVAPTLTSSSSFTPLAEDTASFVPYPGHTLQTCSLAALETSNLTGLTESTLPGHLGNSAV</sequence>
<evidence type="ECO:0000256" key="1">
    <source>
        <dbReference type="SAM" id="MobiDB-lite"/>
    </source>
</evidence>
<accession>A0AAN7TH37</accession>
<feature type="compositionally biased region" description="Basic residues" evidence="1">
    <location>
        <begin position="80"/>
        <end position="97"/>
    </location>
</feature>
<reference evidence="2" key="1">
    <citation type="submission" date="2023-08" db="EMBL/GenBank/DDBJ databases">
        <title>Black Yeasts Isolated from many extreme environments.</title>
        <authorList>
            <person name="Coleine C."/>
            <person name="Stajich J.E."/>
            <person name="Selbmann L."/>
        </authorList>
    </citation>
    <scope>NUCLEOTIDE SEQUENCE</scope>
    <source>
        <strain evidence="2">CCFEE 5401</strain>
    </source>
</reference>
<gene>
    <name evidence="2" type="ORF">LTR62_004567</name>
</gene>
<dbReference type="Proteomes" id="UP001310890">
    <property type="component" value="Unassembled WGS sequence"/>
</dbReference>
<name>A0AAN7TH37_9PEZI</name>
<proteinExistence type="predicted"/>